<dbReference type="CDD" id="cd09272">
    <property type="entry name" value="RNase_HI_RT_Ty1"/>
    <property type="match status" value="1"/>
</dbReference>
<dbReference type="InterPro" id="IPR012337">
    <property type="entry name" value="RNaseH-like_sf"/>
</dbReference>
<dbReference type="PROSITE" id="PS50994">
    <property type="entry name" value="INTEGRASE"/>
    <property type="match status" value="1"/>
</dbReference>
<dbReference type="InterPro" id="IPR057670">
    <property type="entry name" value="SH3_retrovirus"/>
</dbReference>
<dbReference type="PANTHER" id="PTHR11439">
    <property type="entry name" value="GAG-POL-RELATED RETROTRANSPOSON"/>
    <property type="match status" value="1"/>
</dbReference>
<dbReference type="InterPro" id="IPR013103">
    <property type="entry name" value="RVT_2"/>
</dbReference>
<name>A0AA38U5F0_9ASTR</name>
<dbReference type="Pfam" id="PF13976">
    <property type="entry name" value="gag_pre-integrs"/>
    <property type="match status" value="1"/>
</dbReference>
<evidence type="ECO:0000256" key="2">
    <source>
        <dbReference type="SAM" id="MobiDB-lite"/>
    </source>
</evidence>
<organism evidence="4 5">
    <name type="scientific">Centaurea solstitialis</name>
    <name type="common">yellow star-thistle</name>
    <dbReference type="NCBI Taxonomy" id="347529"/>
    <lineage>
        <taxon>Eukaryota</taxon>
        <taxon>Viridiplantae</taxon>
        <taxon>Streptophyta</taxon>
        <taxon>Embryophyta</taxon>
        <taxon>Tracheophyta</taxon>
        <taxon>Spermatophyta</taxon>
        <taxon>Magnoliopsida</taxon>
        <taxon>eudicotyledons</taxon>
        <taxon>Gunneridae</taxon>
        <taxon>Pentapetalae</taxon>
        <taxon>asterids</taxon>
        <taxon>campanulids</taxon>
        <taxon>Asterales</taxon>
        <taxon>Asteraceae</taxon>
        <taxon>Carduoideae</taxon>
        <taxon>Cardueae</taxon>
        <taxon>Centaureinae</taxon>
        <taxon>Centaurea</taxon>
    </lineage>
</organism>
<dbReference type="InterPro" id="IPR025724">
    <property type="entry name" value="GAG-pre-integrase_dom"/>
</dbReference>
<dbReference type="InterPro" id="IPR054722">
    <property type="entry name" value="PolX-like_BBD"/>
</dbReference>
<reference evidence="4" key="1">
    <citation type="submission" date="2023-03" db="EMBL/GenBank/DDBJ databases">
        <title>Chromosome-scale reference genome and RAD-based genetic map of yellow starthistle (Centaurea solstitialis) reveal putative structural variation and QTLs associated with invader traits.</title>
        <authorList>
            <person name="Reatini B."/>
            <person name="Cang F.A."/>
            <person name="Jiang Q."/>
            <person name="Mckibben M.T.W."/>
            <person name="Barker M.S."/>
            <person name="Rieseberg L.H."/>
            <person name="Dlugosch K.M."/>
        </authorList>
    </citation>
    <scope>NUCLEOTIDE SEQUENCE</scope>
    <source>
        <strain evidence="4">CAN-66</strain>
        <tissue evidence="4">Leaf</tissue>
    </source>
</reference>
<dbReference type="InterPro" id="IPR036397">
    <property type="entry name" value="RNaseH_sf"/>
</dbReference>
<dbReference type="Proteomes" id="UP001172457">
    <property type="component" value="Chromosome 2"/>
</dbReference>
<comment type="caution">
    <text evidence="4">The sequence shown here is derived from an EMBL/GenBank/DDBJ whole genome shotgun (WGS) entry which is preliminary data.</text>
</comment>
<keyword evidence="1" id="KW-0378">Hydrolase</keyword>
<dbReference type="InterPro" id="IPR043502">
    <property type="entry name" value="DNA/RNA_pol_sf"/>
</dbReference>
<dbReference type="Pfam" id="PF25597">
    <property type="entry name" value="SH3_retrovirus"/>
    <property type="match status" value="1"/>
</dbReference>
<evidence type="ECO:0000313" key="4">
    <source>
        <dbReference type="EMBL" id="KAJ9563427.1"/>
    </source>
</evidence>
<dbReference type="InterPro" id="IPR001584">
    <property type="entry name" value="Integrase_cat-core"/>
</dbReference>
<dbReference type="GO" id="GO:0015074">
    <property type="term" value="P:DNA integration"/>
    <property type="evidence" value="ECO:0007669"/>
    <property type="project" value="InterPro"/>
</dbReference>
<evidence type="ECO:0000256" key="1">
    <source>
        <dbReference type="ARBA" id="ARBA00022750"/>
    </source>
</evidence>
<dbReference type="Pfam" id="PF14244">
    <property type="entry name" value="Retrotran_gag_3"/>
    <property type="match status" value="1"/>
</dbReference>
<dbReference type="EMBL" id="JARYMX010000002">
    <property type="protein sequence ID" value="KAJ9563427.1"/>
    <property type="molecule type" value="Genomic_DNA"/>
</dbReference>
<gene>
    <name evidence="4" type="ORF">OSB04_008587</name>
</gene>
<dbReference type="PANTHER" id="PTHR11439:SF511">
    <property type="match status" value="1"/>
</dbReference>
<evidence type="ECO:0000259" key="3">
    <source>
        <dbReference type="PROSITE" id="PS50994"/>
    </source>
</evidence>
<sequence length="1393" mass="158066">MSQNQTNVVSTASSDTDPFFLHHSDNTGLVLVSQPLNSENYSSWSRSMIIALSVKNKIGFIDGSLVRPDGTNPQKLNAWMRNNHIVISWILNTLSKEISPSVMYRDTAKEMWDELKERFSQGSSPRIYEIRREIVSLAQDQDSVSVYFTKLKGLSEELANYRPHCSCLKCDCGGLKDIEAYLQNEQKMNFLMGLNDSFSQIRGQILLMEPMPPINKIFSLVAQEEKQRSVSSVGKNVPSVAFHVNASRGGYPSRFGANKQRPYCTHCKVQGHTMEKCYKIHGYPPGYKTNNKYTPRNAVSNLVQEMSSVECERLMAILSNRMTDVNVATNVNEPALSGQGIYHALCFQMRNFTSILWILDSGASKHICCDRNMFLHIHPIQDSNVKLPNGSIIPVSGIGNVRLNDILLLEDVLYVPQFHLNLLSIGQLTSFGKYRVVFDDGNAIVQDARTKQMIGNVRMLQGLYVLKIEGAQSNVAINLASVETWHRRLGHPSNEVLDILHSVLATSKHSLLNNNDPCMVCPLAKQKRLPFVSLNNMSKEMFDLIHCDVWGPFHTHSYQGHRFFLTVVDDYSRFTWIYMLKHKSEVTVLIPQFYAMIQAQFGKGIRSIRSDNAKEFELSRFFAEKGIISQKSCVERPKQNSVVERKHQHILNVARALFFQSKIPLSYWSECVRTAVFLINRIPSKVINNKTPYELMYRSMPDYSTIRVFGCLSFASSLISSRHKFSPRVVPCVLLGFPTHMKAYKLLDLQSRRCFYSRDVTFHEKVFPFDKNVDVQLSDPFKDVVIPVAPRDDDTFSNDNEVSSSPTTSRESAEILNDEPVPVRRSSRQHKPPSYLRNFHCNGVSNKVSMPRHDLANVLSYEQLSSSFKAFTVSVSSNTEPRSYSEAVKHKEWVLAMEQELQAMKDNNTWTVVSLPPGKNVVGSRWVYKVKLKADGTVERFKARLVAKGFTQQEGVDYMETYSPVAKPATIKTMLALAAIRDWKLIQLDVNNAFLHGDLDEEVYMQIPQGFPIKGASNMVCKLHKSIYGLKQSSRQWYAKFSNFLMTIGFIQSKADYSLFYKGSGSTYVAVLVYVDDIILAGPSQNLIDEVKIQLSNRFKLKDLGDLKFFLGLEVARSKKGIFVSQRHYALQLLEDMGLLAAKPANTPMVSHLYHSANNGELIEDPSKYRRLIGRLLYLTFTRPDISFTVNKLSQFLASPTIIHWQAAIHLLKYVKKQPGQGIFLSAQSSTQIRAFCDSDYGMCLDTRRSTTGFCVFVGDSLISWKSKRQSVVSRSSTEAEYRAMAITTTELVWMRQLLKDFGVSVVDPALLFCDNKSALDLASNPSFHERTKHIEIDCHYVREKVLDKTVKLLPIRSHLQLADMFTKALPLCKMKPLMSKMALHNIYSARPS</sequence>
<dbReference type="Pfam" id="PF22936">
    <property type="entry name" value="Pol_BBD"/>
    <property type="match status" value="1"/>
</dbReference>
<feature type="region of interest" description="Disordered" evidence="2">
    <location>
        <begin position="792"/>
        <end position="836"/>
    </location>
</feature>
<proteinExistence type="predicted"/>
<dbReference type="Pfam" id="PF14223">
    <property type="entry name" value="Retrotran_gag_2"/>
    <property type="match status" value="1"/>
</dbReference>
<feature type="compositionally biased region" description="Polar residues" evidence="2">
    <location>
        <begin position="797"/>
        <end position="810"/>
    </location>
</feature>
<keyword evidence="1" id="KW-0645">Protease</keyword>
<dbReference type="Pfam" id="PF07727">
    <property type="entry name" value="RVT_2"/>
    <property type="match status" value="1"/>
</dbReference>
<protein>
    <recommendedName>
        <fullName evidence="3">Integrase catalytic domain-containing protein</fullName>
    </recommendedName>
</protein>
<dbReference type="SUPFAM" id="SSF53098">
    <property type="entry name" value="Ribonuclease H-like"/>
    <property type="match status" value="1"/>
</dbReference>
<evidence type="ECO:0000313" key="5">
    <source>
        <dbReference type="Proteomes" id="UP001172457"/>
    </source>
</evidence>
<keyword evidence="1" id="KW-0064">Aspartyl protease</keyword>
<dbReference type="GO" id="GO:0003676">
    <property type="term" value="F:nucleic acid binding"/>
    <property type="evidence" value="ECO:0007669"/>
    <property type="project" value="InterPro"/>
</dbReference>
<accession>A0AA38U5F0</accession>
<feature type="domain" description="Integrase catalytic" evidence="3">
    <location>
        <begin position="526"/>
        <end position="700"/>
    </location>
</feature>
<dbReference type="InterPro" id="IPR029472">
    <property type="entry name" value="Copia-like_N"/>
</dbReference>
<dbReference type="Gene3D" id="3.30.420.10">
    <property type="entry name" value="Ribonuclease H-like superfamily/Ribonuclease H"/>
    <property type="match status" value="1"/>
</dbReference>
<dbReference type="GO" id="GO:0004190">
    <property type="term" value="F:aspartic-type endopeptidase activity"/>
    <property type="evidence" value="ECO:0007669"/>
    <property type="project" value="UniProtKB-KW"/>
</dbReference>
<dbReference type="SUPFAM" id="SSF56672">
    <property type="entry name" value="DNA/RNA polymerases"/>
    <property type="match status" value="1"/>
</dbReference>
<keyword evidence="5" id="KW-1185">Reference proteome</keyword>